<dbReference type="Pfam" id="PF13977">
    <property type="entry name" value="TetR_C_6"/>
    <property type="match status" value="1"/>
</dbReference>
<keyword evidence="4" id="KW-0804">Transcription</keyword>
<dbReference type="GeneID" id="14332473"/>
<dbReference type="eggNOG" id="arCOG02646">
    <property type="taxonomic scope" value="Archaea"/>
</dbReference>
<dbReference type="PANTHER" id="PTHR30055:SF234">
    <property type="entry name" value="HTH-TYPE TRANSCRIPTIONAL REGULATOR BETI"/>
    <property type="match status" value="1"/>
</dbReference>
<dbReference type="STRING" id="797303.Natpe_1732"/>
<dbReference type="Gene3D" id="1.10.357.10">
    <property type="entry name" value="Tetracycline Repressor, domain 2"/>
    <property type="match status" value="1"/>
</dbReference>
<dbReference type="KEGG" id="npe:Natpe_1732"/>
<protein>
    <submittedName>
        <fullName evidence="7 8">Transcriptional regulator</fullName>
    </submittedName>
</protein>
<evidence type="ECO:0000256" key="2">
    <source>
        <dbReference type="ARBA" id="ARBA00023015"/>
    </source>
</evidence>
<gene>
    <name evidence="7" type="ordered locus">Natpe_1732</name>
    <name evidence="8" type="ORF">C488_14207</name>
</gene>
<dbReference type="Pfam" id="PF00440">
    <property type="entry name" value="TetR_N"/>
    <property type="match status" value="1"/>
</dbReference>
<dbReference type="InterPro" id="IPR036271">
    <property type="entry name" value="Tet_transcr_reg_TetR-rel_C_sf"/>
</dbReference>
<sequence length="199" mass="22575">MADEPATDILDATYRALCEHGYANLTLRDIAAETDKSKASIHYYYDSKDELFVAFLDELYEQFTDRVGTHDGDTARERLETLFQVLLTTDADSSRREFRTAMLELKAQAPYNPPLRERLIEFDEFLFEQLREILSAGVHAGEFDGSVDPARHAEFLTTAITGAQTRHVVIDHSSARLYGTMTGYLERQLLADENSEVAQ</sequence>
<evidence type="ECO:0000256" key="4">
    <source>
        <dbReference type="ARBA" id="ARBA00023163"/>
    </source>
</evidence>
<dbReference type="HOGENOM" id="CLU_069356_15_3_2"/>
<dbReference type="InterPro" id="IPR009057">
    <property type="entry name" value="Homeodomain-like_sf"/>
</dbReference>
<name>L0JL93_NATP1</name>
<evidence type="ECO:0000256" key="5">
    <source>
        <dbReference type="PROSITE-ProRule" id="PRU00335"/>
    </source>
</evidence>
<dbReference type="GO" id="GO:0000976">
    <property type="term" value="F:transcription cis-regulatory region binding"/>
    <property type="evidence" value="ECO:0007669"/>
    <property type="project" value="TreeGrafter"/>
</dbReference>
<dbReference type="SUPFAM" id="SSF48498">
    <property type="entry name" value="Tetracyclin repressor-like, C-terminal domain"/>
    <property type="match status" value="1"/>
</dbReference>
<feature type="domain" description="HTH tetR-type" evidence="6">
    <location>
        <begin position="3"/>
        <end position="63"/>
    </location>
</feature>
<keyword evidence="10" id="KW-1185">Reference proteome</keyword>
<organism evidence="7 9">
    <name type="scientific">Natrinema pellirubrum (strain DSM 15624 / CIP 106293 / JCM 10476 / NCIMB 786 / 157)</name>
    <dbReference type="NCBI Taxonomy" id="797303"/>
    <lineage>
        <taxon>Archaea</taxon>
        <taxon>Methanobacteriati</taxon>
        <taxon>Methanobacteriota</taxon>
        <taxon>Stenosarchaea group</taxon>
        <taxon>Halobacteria</taxon>
        <taxon>Halobacteriales</taxon>
        <taxon>Natrialbaceae</taxon>
        <taxon>Natrinema</taxon>
    </lineage>
</organism>
<reference evidence="9" key="2">
    <citation type="submission" date="2012-02" db="EMBL/GenBank/DDBJ databases">
        <title>Complete sequence of chromosome of Natrinema pellirubrum DSM 15624.</title>
        <authorList>
            <person name="Lucas S."/>
            <person name="Han J."/>
            <person name="Lapidus A."/>
            <person name="Cheng J.-F."/>
            <person name="Goodwin L."/>
            <person name="Pitluck S."/>
            <person name="Peters L."/>
            <person name="Teshima H."/>
            <person name="Detter J.C."/>
            <person name="Han C."/>
            <person name="Tapia R."/>
            <person name="Land M."/>
            <person name="Hauser L."/>
            <person name="Kyrpides N."/>
            <person name="Ivanova N."/>
            <person name="Pagani I."/>
            <person name="Sproer C."/>
            <person name="Anderson I."/>
            <person name="Woyke T."/>
        </authorList>
    </citation>
    <scope>NUCLEOTIDE SEQUENCE [LARGE SCALE GENOMIC DNA]</scope>
    <source>
        <strain evidence="9">DSM 15624 / JCM 10476 / NCIMB 786</strain>
    </source>
</reference>
<evidence type="ECO:0000313" key="9">
    <source>
        <dbReference type="Proteomes" id="UP000010843"/>
    </source>
</evidence>
<dbReference type="InterPro" id="IPR050109">
    <property type="entry name" value="HTH-type_TetR-like_transc_reg"/>
</dbReference>
<evidence type="ECO:0000256" key="3">
    <source>
        <dbReference type="ARBA" id="ARBA00023125"/>
    </source>
</evidence>
<dbReference type="Proteomes" id="UP000010843">
    <property type="component" value="Chromosome"/>
</dbReference>
<dbReference type="InterPro" id="IPR001647">
    <property type="entry name" value="HTH_TetR"/>
</dbReference>
<dbReference type="Proteomes" id="UP000011593">
    <property type="component" value="Unassembled WGS sequence"/>
</dbReference>
<dbReference type="AlphaFoldDB" id="L0JL93"/>
<keyword evidence="1" id="KW-0678">Repressor</keyword>
<dbReference type="RefSeq" id="WP_006182203.1">
    <property type="nucleotide sequence ID" value="NC_019962.1"/>
</dbReference>
<reference evidence="8 10" key="3">
    <citation type="journal article" date="2014" name="PLoS Genet.">
        <title>Phylogenetically driven sequencing of extremely halophilic archaea reveals strategies for static and dynamic osmo-response.</title>
        <authorList>
            <person name="Becker E.A."/>
            <person name="Seitzer P.M."/>
            <person name="Tritt A."/>
            <person name="Larsen D."/>
            <person name="Krusor M."/>
            <person name="Yao A.I."/>
            <person name="Wu D."/>
            <person name="Madern D."/>
            <person name="Eisen J.A."/>
            <person name="Darling A.E."/>
            <person name="Facciotti M.T."/>
        </authorList>
    </citation>
    <scope>NUCLEOTIDE SEQUENCE [LARGE SCALE GENOMIC DNA]</scope>
    <source>
        <strain evidence="8 10">DSM 15624</strain>
    </source>
</reference>
<dbReference type="SUPFAM" id="SSF46689">
    <property type="entry name" value="Homeodomain-like"/>
    <property type="match status" value="1"/>
</dbReference>
<dbReference type="OrthoDB" id="135877at2157"/>
<evidence type="ECO:0000256" key="1">
    <source>
        <dbReference type="ARBA" id="ARBA00022491"/>
    </source>
</evidence>
<evidence type="ECO:0000313" key="7">
    <source>
        <dbReference type="EMBL" id="AGB31623.1"/>
    </source>
</evidence>
<reference evidence="7" key="1">
    <citation type="submission" date="2012-02" db="EMBL/GenBank/DDBJ databases">
        <title>Complete sequence of chromosome of Natrinema pellirubrum DSM 15624.</title>
        <authorList>
            <consortium name="US DOE Joint Genome Institute"/>
            <person name="Lucas S."/>
            <person name="Han J."/>
            <person name="Lapidus A."/>
            <person name="Cheng J.-F."/>
            <person name="Goodwin L."/>
            <person name="Pitluck S."/>
            <person name="Peters L."/>
            <person name="Teshima H."/>
            <person name="Detter J.C."/>
            <person name="Han C."/>
            <person name="Tapia R."/>
            <person name="Land M."/>
            <person name="Hauser L."/>
            <person name="Kyrpides N."/>
            <person name="Ivanova N."/>
            <person name="Pagani I."/>
            <person name="Sproer C."/>
            <person name="Anderson I."/>
            <person name="Woyke T."/>
        </authorList>
    </citation>
    <scope>NUCLEOTIDE SEQUENCE</scope>
    <source>
        <strain evidence="7">DSM 15624</strain>
    </source>
</reference>
<proteinExistence type="predicted"/>
<evidence type="ECO:0000313" key="10">
    <source>
        <dbReference type="Proteomes" id="UP000011593"/>
    </source>
</evidence>
<dbReference type="GO" id="GO:0003700">
    <property type="term" value="F:DNA-binding transcription factor activity"/>
    <property type="evidence" value="ECO:0007669"/>
    <property type="project" value="TreeGrafter"/>
</dbReference>
<dbReference type="PROSITE" id="PS50977">
    <property type="entry name" value="HTH_TETR_2"/>
    <property type="match status" value="1"/>
</dbReference>
<keyword evidence="3 5" id="KW-0238">DNA-binding</keyword>
<dbReference type="PANTHER" id="PTHR30055">
    <property type="entry name" value="HTH-TYPE TRANSCRIPTIONAL REGULATOR RUTR"/>
    <property type="match status" value="1"/>
</dbReference>
<keyword evidence="2" id="KW-0805">Transcription regulation</keyword>
<evidence type="ECO:0000313" key="8">
    <source>
        <dbReference type="EMBL" id="ELY73140.1"/>
    </source>
</evidence>
<dbReference type="PATRIC" id="fig|797303.5.peg.2868"/>
<evidence type="ECO:0000259" key="6">
    <source>
        <dbReference type="PROSITE" id="PS50977"/>
    </source>
</evidence>
<dbReference type="InterPro" id="IPR039538">
    <property type="entry name" value="BetI_C"/>
</dbReference>
<feature type="DNA-binding region" description="H-T-H motif" evidence="5">
    <location>
        <begin position="26"/>
        <end position="45"/>
    </location>
</feature>
<dbReference type="EMBL" id="AOIE01000081">
    <property type="protein sequence ID" value="ELY73140.1"/>
    <property type="molecule type" value="Genomic_DNA"/>
</dbReference>
<dbReference type="EMBL" id="CP003372">
    <property type="protein sequence ID" value="AGB31623.1"/>
    <property type="molecule type" value="Genomic_DNA"/>
</dbReference>
<accession>L0JL93</accession>
<dbReference type="PRINTS" id="PR00455">
    <property type="entry name" value="HTHTETR"/>
</dbReference>